<dbReference type="InterPro" id="IPR046335">
    <property type="entry name" value="LacI/GalR-like_sensor"/>
</dbReference>
<dbReference type="SUPFAM" id="SSF47413">
    <property type="entry name" value="lambda repressor-like DNA-binding domains"/>
    <property type="match status" value="1"/>
</dbReference>
<dbReference type="SUPFAM" id="SSF53822">
    <property type="entry name" value="Periplasmic binding protein-like I"/>
    <property type="match status" value="1"/>
</dbReference>
<dbReference type="OrthoDB" id="3657250at2"/>
<dbReference type="PROSITE" id="PS00356">
    <property type="entry name" value="HTH_LACI_1"/>
    <property type="match status" value="1"/>
</dbReference>
<dbReference type="SMART" id="SM00354">
    <property type="entry name" value="HTH_LACI"/>
    <property type="match status" value="1"/>
</dbReference>
<accession>A0A1I3WPU1</accession>
<dbReference type="GO" id="GO:0003700">
    <property type="term" value="F:DNA-binding transcription factor activity"/>
    <property type="evidence" value="ECO:0007669"/>
    <property type="project" value="TreeGrafter"/>
</dbReference>
<evidence type="ECO:0000313" key="5">
    <source>
        <dbReference type="EMBL" id="SFK09548.1"/>
    </source>
</evidence>
<name>A0A1I3WPU1_9PSEU</name>
<evidence type="ECO:0000256" key="2">
    <source>
        <dbReference type="ARBA" id="ARBA00023125"/>
    </source>
</evidence>
<dbReference type="InterPro" id="IPR000843">
    <property type="entry name" value="HTH_LacI"/>
</dbReference>
<dbReference type="Proteomes" id="UP000199025">
    <property type="component" value="Unassembled WGS sequence"/>
</dbReference>
<proteinExistence type="predicted"/>
<dbReference type="AlphaFoldDB" id="A0A1I3WPU1"/>
<dbReference type="CDD" id="cd06267">
    <property type="entry name" value="PBP1_LacI_sugar_binding-like"/>
    <property type="match status" value="1"/>
</dbReference>
<evidence type="ECO:0000259" key="4">
    <source>
        <dbReference type="PROSITE" id="PS50932"/>
    </source>
</evidence>
<dbReference type="InterPro" id="IPR010982">
    <property type="entry name" value="Lambda_DNA-bd_dom_sf"/>
</dbReference>
<evidence type="ECO:0000256" key="1">
    <source>
        <dbReference type="ARBA" id="ARBA00023015"/>
    </source>
</evidence>
<dbReference type="GO" id="GO:0000976">
    <property type="term" value="F:transcription cis-regulatory region binding"/>
    <property type="evidence" value="ECO:0007669"/>
    <property type="project" value="TreeGrafter"/>
</dbReference>
<reference evidence="5 6" key="1">
    <citation type="submission" date="2016-10" db="EMBL/GenBank/DDBJ databases">
        <authorList>
            <person name="de Groot N.N."/>
        </authorList>
    </citation>
    <scope>NUCLEOTIDE SEQUENCE [LARGE SCALE GENOMIC DNA]</scope>
    <source>
        <strain evidence="5 6">DSM 44468</strain>
    </source>
</reference>
<dbReference type="STRING" id="115433.SAMN05421835_113183"/>
<dbReference type="PANTHER" id="PTHR30146">
    <property type="entry name" value="LACI-RELATED TRANSCRIPTIONAL REPRESSOR"/>
    <property type="match status" value="1"/>
</dbReference>
<evidence type="ECO:0000313" key="6">
    <source>
        <dbReference type="Proteomes" id="UP000199025"/>
    </source>
</evidence>
<feature type="domain" description="HTH lacI-type" evidence="4">
    <location>
        <begin position="3"/>
        <end position="57"/>
    </location>
</feature>
<keyword evidence="1" id="KW-0805">Transcription regulation</keyword>
<protein>
    <submittedName>
        <fullName evidence="5">LacI family transcriptional regulator</fullName>
    </submittedName>
</protein>
<dbReference type="InterPro" id="IPR028082">
    <property type="entry name" value="Peripla_BP_I"/>
</dbReference>
<dbReference type="Gene3D" id="1.10.260.40">
    <property type="entry name" value="lambda repressor-like DNA-binding domains"/>
    <property type="match status" value="1"/>
</dbReference>
<dbReference type="PROSITE" id="PS50932">
    <property type="entry name" value="HTH_LACI_2"/>
    <property type="match status" value="1"/>
</dbReference>
<evidence type="ECO:0000256" key="3">
    <source>
        <dbReference type="ARBA" id="ARBA00023163"/>
    </source>
</evidence>
<sequence>MRTTIYDVALHAGVSISTVSLALNSPNRVKPATLQRILAAADELQYVPKAEAVVRARRGVRRIGVMAPFTSYPSFSRRLNGVIKALRDDAWEIVLYDQESAAFTLPSLASIPLTNKLDGLIVMALPIDDPSADRILRQKLATVLVEVQRPGFSSVTIDDAAGGRLAARLLLERGHTRFGFIGEQKETADVTLPAESRLEAYGQTLAAAGHPLSPDRVLAVPHAMQPAREAAHVLLGSPEPPTAIFTHDDVLAGGVLKAARERGLRVPQDLAVIGFDDAEIAEHLGLTTIRQPLEESGEIAAETLVKQLTIPDPTLRHVTLNLTLVERETA</sequence>
<dbReference type="Pfam" id="PF13377">
    <property type="entry name" value="Peripla_BP_3"/>
    <property type="match status" value="1"/>
</dbReference>
<dbReference type="Gene3D" id="3.40.50.2300">
    <property type="match status" value="2"/>
</dbReference>
<dbReference type="EMBL" id="FORP01000013">
    <property type="protein sequence ID" value="SFK09548.1"/>
    <property type="molecule type" value="Genomic_DNA"/>
</dbReference>
<keyword evidence="3" id="KW-0804">Transcription</keyword>
<gene>
    <name evidence="5" type="ORF">SAMN05421835_113183</name>
</gene>
<keyword evidence="2" id="KW-0238">DNA-binding</keyword>
<keyword evidence="6" id="KW-1185">Reference proteome</keyword>
<dbReference type="CDD" id="cd01392">
    <property type="entry name" value="HTH_LacI"/>
    <property type="match status" value="1"/>
</dbReference>
<dbReference type="Pfam" id="PF00356">
    <property type="entry name" value="LacI"/>
    <property type="match status" value="1"/>
</dbReference>
<dbReference type="RefSeq" id="WP_091510768.1">
    <property type="nucleotide sequence ID" value="NZ_CBDQZW010000057.1"/>
</dbReference>
<organism evidence="5 6">
    <name type="scientific">Amycolatopsis sacchari</name>
    <dbReference type="NCBI Taxonomy" id="115433"/>
    <lineage>
        <taxon>Bacteria</taxon>
        <taxon>Bacillati</taxon>
        <taxon>Actinomycetota</taxon>
        <taxon>Actinomycetes</taxon>
        <taxon>Pseudonocardiales</taxon>
        <taxon>Pseudonocardiaceae</taxon>
        <taxon>Amycolatopsis</taxon>
    </lineage>
</organism>
<dbReference type="PANTHER" id="PTHR30146:SF138">
    <property type="entry name" value="TRANSCRIPTIONAL REGULATORY PROTEIN"/>
    <property type="match status" value="1"/>
</dbReference>